<feature type="compositionally biased region" description="Basic and acidic residues" evidence="1">
    <location>
        <begin position="297"/>
        <end position="308"/>
    </location>
</feature>
<dbReference type="STRING" id="690879.TSACC_22102"/>
<keyword evidence="3" id="KW-1185">Reference proteome</keyword>
<dbReference type="AlphaFoldDB" id="A0A146G7K0"/>
<name>A0A146G7K0_TERSA</name>
<organism evidence="2 3">
    <name type="scientific">Terrimicrobium sacchariphilum</name>
    <dbReference type="NCBI Taxonomy" id="690879"/>
    <lineage>
        <taxon>Bacteria</taxon>
        <taxon>Pseudomonadati</taxon>
        <taxon>Verrucomicrobiota</taxon>
        <taxon>Terrimicrobiia</taxon>
        <taxon>Terrimicrobiales</taxon>
        <taxon>Terrimicrobiaceae</taxon>
        <taxon>Terrimicrobium</taxon>
    </lineage>
</organism>
<feature type="region of interest" description="Disordered" evidence="1">
    <location>
        <begin position="263"/>
        <end position="308"/>
    </location>
</feature>
<evidence type="ECO:0000313" key="3">
    <source>
        <dbReference type="Proteomes" id="UP000076023"/>
    </source>
</evidence>
<reference evidence="3" key="1">
    <citation type="journal article" date="2017" name="Genome Announc.">
        <title>Draft Genome Sequence of Terrimicrobium sacchariphilum NM-5T, a Facultative Anaerobic Soil Bacterium of the Class Spartobacteria.</title>
        <authorList>
            <person name="Qiu Y.L."/>
            <person name="Tourlousse D.M."/>
            <person name="Matsuura N."/>
            <person name="Ohashi A."/>
            <person name="Sekiguchi Y."/>
        </authorList>
    </citation>
    <scope>NUCLEOTIDE SEQUENCE [LARGE SCALE GENOMIC DNA]</scope>
    <source>
        <strain evidence="3">NM-5</strain>
    </source>
</reference>
<dbReference type="Proteomes" id="UP000076023">
    <property type="component" value="Unassembled WGS sequence"/>
</dbReference>
<gene>
    <name evidence="2" type="ORF">TSACC_22102</name>
</gene>
<protein>
    <submittedName>
        <fullName evidence="2">Uncharacterized protein</fullName>
    </submittedName>
</protein>
<sequence>MTKFRYWLIAICLWAALSPLSAQILVDIKFKRNLYVVYEPIICTVTITNQSGRSLTLADTPKNQWFSFQIETGQGRPIPPIDPYYENQPLVLPAGEKVVRAINLTPLFPLGEFGTYRVKGAVYSEELKQYFSSPILNIEITEGRLLWSDTVGVPEGAGAGKTRRVSVLAHRLPSTSMLYLRVEDADAGVIYCTTQLGRFIAFNNSDIELDGSNNIHILQNTAPKAFLYSQFDINGKLVNQQGYQAGAQRPILVRSQGVVSVSGGMEYDPRATPPEKQLPKLGDRPVPLPTPQTAPTPEDKRPENLLSR</sequence>
<accession>A0A146G7K0</accession>
<evidence type="ECO:0000313" key="2">
    <source>
        <dbReference type="EMBL" id="GAT33685.1"/>
    </source>
</evidence>
<dbReference type="OrthoDB" id="189227at2"/>
<dbReference type="InParanoid" id="A0A146G7K0"/>
<comment type="caution">
    <text evidence="2">The sequence shown here is derived from an EMBL/GenBank/DDBJ whole genome shotgun (WGS) entry which is preliminary data.</text>
</comment>
<dbReference type="EMBL" id="BDCO01000002">
    <property type="protein sequence ID" value="GAT33685.1"/>
    <property type="molecule type" value="Genomic_DNA"/>
</dbReference>
<proteinExistence type="predicted"/>
<evidence type="ECO:0000256" key="1">
    <source>
        <dbReference type="SAM" id="MobiDB-lite"/>
    </source>
</evidence>
<dbReference type="RefSeq" id="WP_075079387.1">
    <property type="nucleotide sequence ID" value="NZ_BDCO01000002.1"/>
</dbReference>